<feature type="chain" id="PRO_5034898346" evidence="2">
    <location>
        <begin position="18"/>
        <end position="246"/>
    </location>
</feature>
<sequence>MACTFLTLCLLAYLKDTQHKLSWKGCTDRDTIEGPDGATSDYVYPANLFDEPTVNWETYTLDPEEMNEILGIDTNTTTQYPATTRSHEPHTWSYESHPYESHTWGPYKSHTWKPYESRTSDSLERHIFTINATTLHAQGSHLMHESHRTFNQAHESHTHLNTNETHPNDWKPDEESHIPLKVPHESRTTLKANAVHKIKANEFHTMKAHEFQSLKENEYHTLRTHESHTTLKAKKSPTRKPRPRQT</sequence>
<feature type="compositionally biased region" description="Basic residues" evidence="1">
    <location>
        <begin position="231"/>
        <end position="246"/>
    </location>
</feature>
<feature type="signal peptide" evidence="2">
    <location>
        <begin position="1"/>
        <end position="17"/>
    </location>
</feature>
<feature type="region of interest" description="Disordered" evidence="1">
    <location>
        <begin position="156"/>
        <end position="176"/>
    </location>
</feature>
<dbReference type="EMBL" id="HBUF01248317">
    <property type="protein sequence ID" value="CAG6679196.1"/>
    <property type="molecule type" value="Transcribed_RNA"/>
</dbReference>
<feature type="compositionally biased region" description="Basic and acidic residues" evidence="1">
    <location>
        <begin position="166"/>
        <end position="176"/>
    </location>
</feature>
<protein>
    <submittedName>
        <fullName evidence="3">Uncharacterized protein</fullName>
    </submittedName>
</protein>
<evidence type="ECO:0000256" key="1">
    <source>
        <dbReference type="SAM" id="MobiDB-lite"/>
    </source>
</evidence>
<reference evidence="3" key="1">
    <citation type="submission" date="2021-05" db="EMBL/GenBank/DDBJ databases">
        <authorList>
            <person name="Alioto T."/>
            <person name="Alioto T."/>
            <person name="Gomez Garrido J."/>
        </authorList>
    </citation>
    <scope>NUCLEOTIDE SEQUENCE</scope>
</reference>
<accession>A0A8D8T5E0</accession>
<organism evidence="3">
    <name type="scientific">Cacopsylla melanoneura</name>
    <dbReference type="NCBI Taxonomy" id="428564"/>
    <lineage>
        <taxon>Eukaryota</taxon>
        <taxon>Metazoa</taxon>
        <taxon>Ecdysozoa</taxon>
        <taxon>Arthropoda</taxon>
        <taxon>Hexapoda</taxon>
        <taxon>Insecta</taxon>
        <taxon>Pterygota</taxon>
        <taxon>Neoptera</taxon>
        <taxon>Paraneoptera</taxon>
        <taxon>Hemiptera</taxon>
        <taxon>Sternorrhyncha</taxon>
        <taxon>Psylloidea</taxon>
        <taxon>Psyllidae</taxon>
        <taxon>Psyllinae</taxon>
        <taxon>Cacopsylla</taxon>
    </lineage>
</organism>
<keyword evidence="2" id="KW-0732">Signal</keyword>
<name>A0A8D8T5E0_9HEMI</name>
<feature type="region of interest" description="Disordered" evidence="1">
    <location>
        <begin position="223"/>
        <end position="246"/>
    </location>
</feature>
<evidence type="ECO:0000256" key="2">
    <source>
        <dbReference type="SAM" id="SignalP"/>
    </source>
</evidence>
<dbReference type="AlphaFoldDB" id="A0A8D8T5E0"/>
<proteinExistence type="predicted"/>
<evidence type="ECO:0000313" key="3">
    <source>
        <dbReference type="EMBL" id="CAG6679196.1"/>
    </source>
</evidence>